<dbReference type="RefSeq" id="WP_012111475.1">
    <property type="nucleotide sequence ID" value="NC_009719.1"/>
</dbReference>
<dbReference type="Pfam" id="PF10135">
    <property type="entry name" value="Rod-binding"/>
    <property type="match status" value="1"/>
</dbReference>
<proteinExistence type="predicted"/>
<protein>
    <recommendedName>
        <fullName evidence="1">Flagellar protein FlgJ N-terminal domain-containing protein</fullName>
    </recommendedName>
</protein>
<feature type="domain" description="Flagellar protein FlgJ N-terminal" evidence="1">
    <location>
        <begin position="52"/>
        <end position="99"/>
    </location>
</feature>
<evidence type="ECO:0000313" key="3">
    <source>
        <dbReference type="Proteomes" id="UP000006377"/>
    </source>
</evidence>
<name>A7HW81_PARL1</name>
<dbReference type="InterPro" id="IPR019301">
    <property type="entry name" value="Flagellar_prot_FlgJ_N"/>
</dbReference>
<dbReference type="Proteomes" id="UP000006377">
    <property type="component" value="Chromosome"/>
</dbReference>
<evidence type="ECO:0000259" key="1">
    <source>
        <dbReference type="Pfam" id="PF10135"/>
    </source>
</evidence>
<sequence length="109" mass="12051">MEALSVFPAFIHTPAQPSVHTGKPAAKDEARDARIWETAQDFEAQFVSTLFQSMYEGVGEDDPFSGGPGETMFRSMLVDQYGRQMAQSGGIGIADAVYREMLQMQEVQK</sequence>
<dbReference type="EMBL" id="CP000774">
    <property type="protein sequence ID" value="ABS64164.1"/>
    <property type="molecule type" value="Genomic_DNA"/>
</dbReference>
<dbReference type="STRING" id="402881.Plav_2555"/>
<dbReference type="AlphaFoldDB" id="A7HW81"/>
<dbReference type="KEGG" id="pla:Plav_2555"/>
<dbReference type="OrthoDB" id="7862954at2"/>
<evidence type="ECO:0000313" key="2">
    <source>
        <dbReference type="EMBL" id="ABS64164.1"/>
    </source>
</evidence>
<gene>
    <name evidence="2" type="ordered locus">Plav_2555</name>
</gene>
<dbReference type="HOGENOM" id="CLU_155700_2_2_5"/>
<dbReference type="eggNOG" id="COG3951">
    <property type="taxonomic scope" value="Bacteria"/>
</dbReference>
<organism evidence="2 3">
    <name type="scientific">Parvibaculum lavamentivorans (strain DS-1 / DSM 13023 / NCIMB 13966)</name>
    <dbReference type="NCBI Taxonomy" id="402881"/>
    <lineage>
        <taxon>Bacteria</taxon>
        <taxon>Pseudomonadati</taxon>
        <taxon>Pseudomonadota</taxon>
        <taxon>Alphaproteobacteria</taxon>
        <taxon>Hyphomicrobiales</taxon>
        <taxon>Parvibaculaceae</taxon>
        <taxon>Parvibaculum</taxon>
    </lineage>
</organism>
<reference evidence="2 3" key="1">
    <citation type="journal article" date="2011" name="Stand. Genomic Sci.">
        <title>Complete genome sequence of Parvibaculum lavamentivorans type strain (DS-1(T)).</title>
        <authorList>
            <person name="Schleheck D."/>
            <person name="Weiss M."/>
            <person name="Pitluck S."/>
            <person name="Bruce D."/>
            <person name="Land M.L."/>
            <person name="Han S."/>
            <person name="Saunders E."/>
            <person name="Tapia R."/>
            <person name="Detter C."/>
            <person name="Brettin T."/>
            <person name="Han J."/>
            <person name="Woyke T."/>
            <person name="Goodwin L."/>
            <person name="Pennacchio L."/>
            <person name="Nolan M."/>
            <person name="Cook A.M."/>
            <person name="Kjelleberg S."/>
            <person name="Thomas T."/>
        </authorList>
    </citation>
    <scope>NUCLEOTIDE SEQUENCE [LARGE SCALE GENOMIC DNA]</scope>
    <source>
        <strain evidence="3">DS-1 / DSM 13023 / NCIMB 13966</strain>
    </source>
</reference>
<keyword evidence="3" id="KW-1185">Reference proteome</keyword>
<accession>A7HW81</accession>